<keyword evidence="1" id="KW-0472">Membrane</keyword>
<evidence type="ECO:0000313" key="2">
    <source>
        <dbReference type="EMBL" id="PFV35656.1"/>
    </source>
</evidence>
<dbReference type="EMBL" id="NVDU01000003">
    <property type="protein sequence ID" value="PFV35656.1"/>
    <property type="molecule type" value="Genomic_DNA"/>
</dbReference>
<feature type="transmembrane region" description="Helical" evidence="1">
    <location>
        <begin position="7"/>
        <end position="25"/>
    </location>
</feature>
<dbReference type="AlphaFoldDB" id="A0A9X7BTD6"/>
<keyword evidence="1" id="KW-1133">Transmembrane helix</keyword>
<name>A0A9X7BTD6_BACTU</name>
<accession>A0A9X7BTD6</accession>
<comment type="caution">
    <text evidence="2">The sequence shown here is derived from an EMBL/GenBank/DDBJ whole genome shotgun (WGS) entry which is preliminary data.</text>
</comment>
<feature type="transmembrane region" description="Helical" evidence="1">
    <location>
        <begin position="31"/>
        <end position="51"/>
    </location>
</feature>
<evidence type="ECO:0000256" key="1">
    <source>
        <dbReference type="SAM" id="Phobius"/>
    </source>
</evidence>
<keyword evidence="1" id="KW-0812">Transmembrane</keyword>
<proteinExistence type="predicted"/>
<organism evidence="2 3">
    <name type="scientific">Bacillus thuringiensis</name>
    <dbReference type="NCBI Taxonomy" id="1428"/>
    <lineage>
        <taxon>Bacteria</taxon>
        <taxon>Bacillati</taxon>
        <taxon>Bacillota</taxon>
        <taxon>Bacilli</taxon>
        <taxon>Bacillales</taxon>
        <taxon>Bacillaceae</taxon>
        <taxon>Bacillus</taxon>
        <taxon>Bacillus cereus group</taxon>
    </lineage>
</organism>
<protein>
    <submittedName>
        <fullName evidence="2">Uncharacterized protein</fullName>
    </submittedName>
</protein>
<gene>
    <name evidence="2" type="ORF">COK99_01155</name>
</gene>
<sequence>MRKSFGEFADCIYGFIIAIIVYKCTINQPKYMQQIAFIIVLIIIMGACIYAEEKKYRARQKRGKKKCKRKRIS</sequence>
<evidence type="ECO:0000313" key="3">
    <source>
        <dbReference type="Proteomes" id="UP000223366"/>
    </source>
</evidence>
<dbReference type="RefSeq" id="WP_098685538.1">
    <property type="nucleotide sequence ID" value="NZ_NVDU01000003.1"/>
</dbReference>
<dbReference type="Proteomes" id="UP000223366">
    <property type="component" value="Unassembled WGS sequence"/>
</dbReference>
<reference evidence="2 3" key="1">
    <citation type="submission" date="2017-09" db="EMBL/GenBank/DDBJ databases">
        <title>Large-scale bioinformatics analysis of Bacillus genomes uncovers conserved roles of natural products in bacterial physiology.</title>
        <authorList>
            <consortium name="Agbiome Team Llc"/>
            <person name="Bleich R.M."/>
            <person name="Grubbs K.J."/>
            <person name="Santa Maria K.C."/>
            <person name="Allen S.E."/>
            <person name="Farag S."/>
            <person name="Shank E.A."/>
            <person name="Bowers A."/>
        </authorList>
    </citation>
    <scope>NUCLEOTIDE SEQUENCE [LARGE SCALE GENOMIC DNA]</scope>
    <source>
        <strain evidence="2 3">AFS060060</strain>
    </source>
</reference>